<protein>
    <submittedName>
        <fullName evidence="5">tRNA-binding protein</fullName>
    </submittedName>
</protein>
<dbReference type="Pfam" id="PF01588">
    <property type="entry name" value="tRNA_bind"/>
    <property type="match status" value="1"/>
</dbReference>
<feature type="domain" description="TRNA-binding" evidence="4">
    <location>
        <begin position="91"/>
        <end position="203"/>
    </location>
</feature>
<accession>A0ABQ5JG22</accession>
<proteinExistence type="predicted"/>
<dbReference type="Proteomes" id="UP001055149">
    <property type="component" value="Unassembled WGS sequence"/>
</dbReference>
<dbReference type="Pfam" id="PF14794">
    <property type="entry name" value="DUF4479"/>
    <property type="match status" value="1"/>
</dbReference>
<keyword evidence="2 3" id="KW-0694">RNA-binding</keyword>
<reference evidence="5" key="1">
    <citation type="journal article" date="2022" name="Int. J. Syst. Evol. Microbiol.">
        <title>A novel species of lactic acid bacteria, Ligilactobacillus pabuli sp. nov., isolated from alfalfa silage.</title>
        <authorList>
            <person name="Tohno M."/>
            <person name="Tanizawa Y."/>
            <person name="Sawada H."/>
            <person name="Sakamoto M."/>
            <person name="Ohkuma M."/>
            <person name="Kobayashi H."/>
        </authorList>
    </citation>
    <scope>NUCLEOTIDE SEQUENCE</scope>
    <source>
        <strain evidence="5">AF129</strain>
    </source>
</reference>
<evidence type="ECO:0000313" key="6">
    <source>
        <dbReference type="Proteomes" id="UP001055149"/>
    </source>
</evidence>
<dbReference type="RefSeq" id="WP_244054729.1">
    <property type="nucleotide sequence ID" value="NZ_BQXH01000004.1"/>
</dbReference>
<comment type="caution">
    <text evidence="5">The sequence shown here is derived from an EMBL/GenBank/DDBJ whole genome shotgun (WGS) entry which is preliminary data.</text>
</comment>
<sequence>MLIANYNFAQAGDVLLVTLRQDSASELHEKKNDIVRIYDEKSGETIGYNFFKAASYLGELQPAGKIDLTAAQVEVLNEQLSAAGFPAELVVDDQPYFVVGHVAEISEHPDSDHLHVLKVEVDKGEELKIVCGAPNIAADQTVVIAKVGAMMPSGAIIWPGKLRGQESFGMVCSARELALPNAPQKRGILELPAADYQTGEPFDFQKAATMFAAE</sequence>
<evidence type="ECO:0000256" key="3">
    <source>
        <dbReference type="PROSITE-ProRule" id="PRU00209"/>
    </source>
</evidence>
<gene>
    <name evidence="5" type="ORF">LPAF129_06450</name>
</gene>
<evidence type="ECO:0000256" key="2">
    <source>
        <dbReference type="ARBA" id="ARBA00022884"/>
    </source>
</evidence>
<name>A0ABQ5JG22_9LACO</name>
<dbReference type="CDD" id="cd02796">
    <property type="entry name" value="tRNA_bind_bactPheRS"/>
    <property type="match status" value="1"/>
</dbReference>
<dbReference type="EMBL" id="BQXH01000004">
    <property type="protein sequence ID" value="GKS80960.1"/>
    <property type="molecule type" value="Genomic_DNA"/>
</dbReference>
<dbReference type="Gene3D" id="3.30.1940.10">
    <property type="entry name" value="YtpR-like"/>
    <property type="match status" value="1"/>
</dbReference>
<dbReference type="Gene3D" id="2.40.50.140">
    <property type="entry name" value="Nucleic acid-binding proteins"/>
    <property type="match status" value="1"/>
</dbReference>
<evidence type="ECO:0000259" key="4">
    <source>
        <dbReference type="PROSITE" id="PS50886"/>
    </source>
</evidence>
<dbReference type="NCBIfam" id="NF045760">
    <property type="entry name" value="YtpR"/>
    <property type="match status" value="1"/>
</dbReference>
<dbReference type="SUPFAM" id="SSF50249">
    <property type="entry name" value="Nucleic acid-binding proteins"/>
    <property type="match status" value="1"/>
</dbReference>
<dbReference type="PROSITE" id="PS50886">
    <property type="entry name" value="TRBD"/>
    <property type="match status" value="1"/>
</dbReference>
<keyword evidence="6" id="KW-1185">Reference proteome</keyword>
<dbReference type="InterPro" id="IPR027855">
    <property type="entry name" value="DUF4479"/>
</dbReference>
<dbReference type="InterPro" id="IPR012340">
    <property type="entry name" value="NA-bd_OB-fold"/>
</dbReference>
<evidence type="ECO:0000256" key="1">
    <source>
        <dbReference type="ARBA" id="ARBA00022555"/>
    </source>
</evidence>
<dbReference type="InterPro" id="IPR033714">
    <property type="entry name" value="tRNA_bind_bactPheRS"/>
</dbReference>
<evidence type="ECO:0000313" key="5">
    <source>
        <dbReference type="EMBL" id="GKS80960.1"/>
    </source>
</evidence>
<organism evidence="5 6">
    <name type="scientific">Ligilactobacillus pabuli</name>
    <dbReference type="NCBI Taxonomy" id="2886039"/>
    <lineage>
        <taxon>Bacteria</taxon>
        <taxon>Bacillati</taxon>
        <taxon>Bacillota</taxon>
        <taxon>Bacilli</taxon>
        <taxon>Lactobacillales</taxon>
        <taxon>Lactobacillaceae</taxon>
        <taxon>Ligilactobacillus</taxon>
    </lineage>
</organism>
<dbReference type="InterPro" id="IPR002547">
    <property type="entry name" value="tRNA-bd_dom"/>
</dbReference>
<dbReference type="InterPro" id="IPR037154">
    <property type="entry name" value="YtpR-like_sf"/>
</dbReference>
<keyword evidence="1 3" id="KW-0820">tRNA-binding</keyword>